<dbReference type="EMBL" id="KI394661">
    <property type="protein sequence ID" value="ERN01962.1"/>
    <property type="molecule type" value="Genomic_DNA"/>
</dbReference>
<dbReference type="SUPFAM" id="SSF69304">
    <property type="entry name" value="Tricorn protease N-terminal domain"/>
    <property type="match status" value="1"/>
</dbReference>
<dbReference type="Pfam" id="PF07676">
    <property type="entry name" value="PD40"/>
    <property type="match status" value="3"/>
</dbReference>
<dbReference type="eggNOG" id="ENOG502QPTW">
    <property type="taxonomic scope" value="Eukaryota"/>
</dbReference>
<dbReference type="Proteomes" id="UP000017836">
    <property type="component" value="Unassembled WGS sequence"/>
</dbReference>
<dbReference type="Gramene" id="ERN01962">
    <property type="protein sequence ID" value="ERN01962"/>
    <property type="gene ID" value="AMTR_s00045p00058330"/>
</dbReference>
<protein>
    <recommendedName>
        <fullName evidence="3">Dipeptidylpeptidase IV N-terminal domain-containing protein</fullName>
    </recommendedName>
</protein>
<evidence type="ECO:0008006" key="3">
    <source>
        <dbReference type="Google" id="ProtNLM"/>
    </source>
</evidence>
<dbReference type="PANTHER" id="PTHR32161">
    <property type="entry name" value="DPP6 N-TERMINAL DOMAIN-LIKE PROTEIN"/>
    <property type="match status" value="1"/>
</dbReference>
<name>W1NWF0_AMBTC</name>
<dbReference type="SUPFAM" id="SSF82171">
    <property type="entry name" value="DPP6 N-terminal domain-like"/>
    <property type="match status" value="1"/>
</dbReference>
<dbReference type="OMA" id="MPSWSPK"/>
<dbReference type="PANTHER" id="PTHR32161:SF9">
    <property type="entry name" value="TOLB PROTEIN-LIKE PROTEIN"/>
    <property type="match status" value="1"/>
</dbReference>
<dbReference type="AlphaFoldDB" id="W1NWF0"/>
<reference evidence="2" key="1">
    <citation type="journal article" date="2013" name="Science">
        <title>The Amborella genome and the evolution of flowering plants.</title>
        <authorList>
            <consortium name="Amborella Genome Project"/>
        </authorList>
    </citation>
    <scope>NUCLEOTIDE SEQUENCE [LARGE SCALE GENOMIC DNA]</scope>
</reference>
<evidence type="ECO:0000313" key="1">
    <source>
        <dbReference type="EMBL" id="ERN01962.1"/>
    </source>
</evidence>
<dbReference type="InterPro" id="IPR011659">
    <property type="entry name" value="WD40"/>
</dbReference>
<sequence>MVIKSTIVFSTVGRPSYGFDIFSVTVPKNLDDMRDWTERRLTDGKSVNYNGHFTEEDGTVVFVSERSGCSKLYIQLPNTNKPLELPSVPDSLFHDHPTINNGRLFFVSANEPADKPLKSWAAMYSTCLDSQKTTRLTPVGTVDYSPAVSESGKWIAVASYGSKQWEGDFQELSTDIVVFSSNDGSGRRVLARGGGWPAWSGDSSVFFHRKADDGWWSIFRVDIPENEEASLLECHRITPPGVHAFTPAASHSGKWIAVATRRPGSQFRHIEIFALELKSFIKVTETLNPTLHHYNPFVSPASGFLCYHRFRGEASIGDSKIPYLENVISPLPDLKMLRINGNFPTFSPDGDLIAYNPDFFSPQSGVSIVNSTGTKRWTILKGRVSFSLAWSPTEKGIIYASVGPIFETAKMTVQIARISFDLTNLDSQEDITAKIKILTKEETGNNAFPSCSPDGKFLVFRSGRSGHKNLYIMDATNGEDGGIRQLTEGPWIDTMPSWSPDGKFIAFSSNRHSPENTEVFGIYVIHPDGTGLRRVHVAEDMDMVRTNHVCFSPDSKWLLFTANFGAVSAEPISLPNQFQPYGDLYVCGLEGTHLKRLTCNAYENGTPAWHSGDGGPDIGSLCLNDVGEDLKGDFGEPHWLVA</sequence>
<dbReference type="InterPro" id="IPR011042">
    <property type="entry name" value="6-blade_b-propeller_TolB-like"/>
</dbReference>
<gene>
    <name evidence="1" type="ORF">AMTR_s00045p00058330</name>
</gene>
<accession>W1NWF0</accession>
<proteinExistence type="predicted"/>
<dbReference type="HOGENOM" id="CLU_011311_1_0_1"/>
<keyword evidence="2" id="KW-1185">Reference proteome</keyword>
<evidence type="ECO:0000313" key="2">
    <source>
        <dbReference type="Proteomes" id="UP000017836"/>
    </source>
</evidence>
<dbReference type="Gene3D" id="2.120.10.30">
    <property type="entry name" value="TolB, C-terminal domain"/>
    <property type="match status" value="2"/>
</dbReference>
<organism evidence="1 2">
    <name type="scientific">Amborella trichopoda</name>
    <dbReference type="NCBI Taxonomy" id="13333"/>
    <lineage>
        <taxon>Eukaryota</taxon>
        <taxon>Viridiplantae</taxon>
        <taxon>Streptophyta</taxon>
        <taxon>Embryophyta</taxon>
        <taxon>Tracheophyta</taxon>
        <taxon>Spermatophyta</taxon>
        <taxon>Magnoliopsida</taxon>
        <taxon>Amborellales</taxon>
        <taxon>Amborellaceae</taxon>
        <taxon>Amborella</taxon>
    </lineage>
</organism>